<dbReference type="GeneID" id="4239163"/>
<dbReference type="InterPro" id="IPR056134">
    <property type="entry name" value="DUF7717"/>
</dbReference>
<dbReference type="Proteomes" id="UP000000909">
    <property type="component" value="Segment"/>
</dbReference>
<proteinExistence type="predicted"/>
<dbReference type="KEGG" id="vg:4239163"/>
<organismHost>
    <name type="scientific">Synechococcus</name>
    <dbReference type="NCBI Taxonomy" id="1129"/>
</organismHost>
<protein>
    <submittedName>
        <fullName evidence="1">Gp69</fullName>
    </submittedName>
</protein>
<reference evidence="1 2" key="1">
    <citation type="journal article" date="2007" name="Environ. Microbiol.">
        <title>Genomic and structural analysis of Syn9, a cyanophage infecting marine Prochlorococcus and Synechococcus.</title>
        <authorList>
            <person name="Weigele P.R."/>
            <person name="Pope W.H."/>
            <person name="Pedulla M.L."/>
            <person name="Houtz J.M."/>
            <person name="Smith A.L."/>
            <person name="Conway J.F."/>
            <person name="King J."/>
            <person name="Hatfull G.F."/>
            <person name="Lawrence J.G."/>
            <person name="Hendrix R.W."/>
        </authorList>
    </citation>
    <scope>NUCLEOTIDE SEQUENCE</scope>
</reference>
<evidence type="ECO:0000313" key="2">
    <source>
        <dbReference type="Proteomes" id="UP000000909"/>
    </source>
</evidence>
<dbReference type="OrthoDB" id="27124at10239"/>
<dbReference type="EMBL" id="DQ149023">
    <property type="protein sequence ID" value="ABA47038.1"/>
    <property type="molecule type" value="Genomic_DNA"/>
</dbReference>
<keyword evidence="2" id="KW-1185">Reference proteome</keyword>
<name>Q0QZF9_BPSYS</name>
<organism evidence="1 2">
    <name type="scientific">Synechococcus phage syn9</name>
    <dbReference type="NCBI Taxonomy" id="382359"/>
    <lineage>
        <taxon>Viruses</taxon>
        <taxon>Duplodnaviria</taxon>
        <taxon>Heunggongvirae</taxon>
        <taxon>Uroviricota</taxon>
        <taxon>Caudoviricetes</taxon>
        <taxon>Pantevenvirales</taxon>
        <taxon>Kyanoviridae</taxon>
        <taxon>Ormenosvirus</taxon>
        <taxon>Ormenosvirus syn9</taxon>
    </lineage>
</organism>
<dbReference type="Pfam" id="PF24835">
    <property type="entry name" value="DUF7717"/>
    <property type="match status" value="1"/>
</dbReference>
<dbReference type="RefSeq" id="YP_717736.1">
    <property type="nucleotide sequence ID" value="NC_008296.2"/>
</dbReference>
<evidence type="ECO:0000313" key="1">
    <source>
        <dbReference type="EMBL" id="ABA47038.1"/>
    </source>
</evidence>
<accession>Q0QZF9</accession>
<sequence>MATFAEFCETKPMKDQVLADIEKHAITLCGALYEDLKSNHRRHHSMAINHIDSNTFKGDKEYERAYHIRKIHEIDTTGVNDEFYLESGRKYYKLIHQCTPGGSRSVHAFIDKTNGDVYKPASWKAPAKIVRYNLLDDSSREECLKRADWSGGYLYVC</sequence>